<comment type="caution">
    <text evidence="2">The sequence shown here is derived from an EMBL/GenBank/DDBJ whole genome shotgun (WGS) entry which is preliminary data.</text>
</comment>
<organism evidence="2 3">
    <name type="scientific">Mycena pura</name>
    <dbReference type="NCBI Taxonomy" id="153505"/>
    <lineage>
        <taxon>Eukaryota</taxon>
        <taxon>Fungi</taxon>
        <taxon>Dikarya</taxon>
        <taxon>Basidiomycota</taxon>
        <taxon>Agaricomycotina</taxon>
        <taxon>Agaricomycetes</taxon>
        <taxon>Agaricomycetidae</taxon>
        <taxon>Agaricales</taxon>
        <taxon>Marasmiineae</taxon>
        <taxon>Mycenaceae</taxon>
        <taxon>Mycena</taxon>
    </lineage>
</organism>
<dbReference type="Pfam" id="PF13374">
    <property type="entry name" value="TPR_10"/>
    <property type="match status" value="2"/>
</dbReference>
<dbReference type="PANTHER" id="PTHR19959">
    <property type="entry name" value="KINESIN LIGHT CHAIN"/>
    <property type="match status" value="1"/>
</dbReference>
<name>A0AAD6VFH2_9AGAR</name>
<dbReference type="InterPro" id="IPR019734">
    <property type="entry name" value="TPR_rpt"/>
</dbReference>
<dbReference type="Pfam" id="PF12770">
    <property type="entry name" value="CHAT"/>
    <property type="match status" value="1"/>
</dbReference>
<dbReference type="InterPro" id="IPR024983">
    <property type="entry name" value="CHAT_dom"/>
</dbReference>
<sequence length="1256" mass="139281">MFPAVQVDPGKDEASGYFIIAHSSLIESRAAANIPDLESAIFLFRCAAHSFHAKDPQLKECEDYLATALLTRFTHVGEADDVLNTFRLHARAHGFPMDDPFSGAEPSFEVENPNENMILAVEILASFHQALNLEILAKTITLYRETLLSTVLPHPQRWRALLELSQALLMRFFCSHDMAQAREAVSCIRQGVLMQPNLSVCLVAALLASAHIQSAKMPADPYIWEAANYLNKAMDSDQKALTLSQAGHNFATVFQQSGDVQDIDDAVANLQQATSLLSWGHASRGSVHGELAAALSIRFQQKGDFKDLEEAIELHRAALALLPTSHPNRCSSLSNLAGTLQTLFNHKGDFKDLDEAIELHKEVISFSPTTHRNFGSFLNNCAGAFLIRFGQLGNLKDLEEAIELHRKVLALLPSPHPDHSRFRNNLANALAMRFKQKGDFKDLEEAIGLDRGALALCPAPHPHRSGSLQHLAIVLNTRFKQRGDFKDLEEAIELHRAALVLRPSHGDYLSNLAGAVQERFEQKNNIRDLEEAIELHRVALTLCPAPHPNRGTSLSNLAVAVKTRFQQKGDLKDLEEAIGLLKESLKLYPASNPNYGGCLNNLARVLGTQFKQKGDIKDFDEAVKLYREALELFPAPHPDRDTTLTNLGCLLADRYRSTLLDDDLNASISVLREASTYLYSCPLKRLHHTHTWARIAAQHGHSSALAAYSSIINLLPQIAALHLDVVSRQSILSILKSSQVASEAAACAVNEADYNGAVELLEASRSIFWSQALHLRTQFDLLKTTDPKLAFQLKRLAKELELASFRDTSRPHGPDNQEKVIAIEAAGAQYRQVNKDWDTIIQSVRLLPGFEDFMQPKSIKTLRQAAVSGPIIILSASRSTCSALIVTLSEDVQHVYLPSRNLQMVETMAELFHALAKDTFDINSFLANRLHGKDSDSAAWSEFIARLFGAREVSFNVSPNIVFRALLELLWTDVVEPVFVFLNLKKSTQPRRVWWCPTGPFAFLPIHAAGIYTEDSTDCVTDYIVSSYTPTLAALLGPPIQPLVSFKMTAVIEPNAPNCSPLPGTKQELAKILNRVPNQWLTSLLQTTRIEVVKNLQESSMVHFACHGIQDSENPLESSLMLSDGRLKVSQIMRRQESDYPEGSGKPMSLAYLSACETAKGENSIPDEAMHLAATFLFAGFRGVVATMWSIEDQDGPKIADAFYEHLFKDCSPDSVPPVFPDLTKAAEALHIAIEKLRKEPGMTFRHWVPFVHYGL</sequence>
<dbReference type="SUPFAM" id="SSF81901">
    <property type="entry name" value="HCP-like"/>
    <property type="match status" value="1"/>
</dbReference>
<reference evidence="2" key="1">
    <citation type="submission" date="2023-03" db="EMBL/GenBank/DDBJ databases">
        <title>Massive genome expansion in bonnet fungi (Mycena s.s.) driven by repeated elements and novel gene families across ecological guilds.</title>
        <authorList>
            <consortium name="Lawrence Berkeley National Laboratory"/>
            <person name="Harder C.B."/>
            <person name="Miyauchi S."/>
            <person name="Viragh M."/>
            <person name="Kuo A."/>
            <person name="Thoen E."/>
            <person name="Andreopoulos B."/>
            <person name="Lu D."/>
            <person name="Skrede I."/>
            <person name="Drula E."/>
            <person name="Henrissat B."/>
            <person name="Morin E."/>
            <person name="Kohler A."/>
            <person name="Barry K."/>
            <person name="LaButti K."/>
            <person name="Morin E."/>
            <person name="Salamov A."/>
            <person name="Lipzen A."/>
            <person name="Mereny Z."/>
            <person name="Hegedus B."/>
            <person name="Baldrian P."/>
            <person name="Stursova M."/>
            <person name="Weitz H."/>
            <person name="Taylor A."/>
            <person name="Grigoriev I.V."/>
            <person name="Nagy L.G."/>
            <person name="Martin F."/>
            <person name="Kauserud H."/>
        </authorList>
    </citation>
    <scope>NUCLEOTIDE SEQUENCE</scope>
    <source>
        <strain evidence="2">9144</strain>
    </source>
</reference>
<accession>A0AAD6VFH2</accession>
<gene>
    <name evidence="2" type="ORF">GGX14DRAFT_134445</name>
</gene>
<proteinExistence type="predicted"/>
<dbReference type="EMBL" id="JARJCW010000042">
    <property type="protein sequence ID" value="KAJ7205706.1"/>
    <property type="molecule type" value="Genomic_DNA"/>
</dbReference>
<dbReference type="InterPro" id="IPR011990">
    <property type="entry name" value="TPR-like_helical_dom_sf"/>
</dbReference>
<evidence type="ECO:0000313" key="2">
    <source>
        <dbReference type="EMBL" id="KAJ7205706.1"/>
    </source>
</evidence>
<keyword evidence="3" id="KW-1185">Reference proteome</keyword>
<dbReference type="AlphaFoldDB" id="A0AAD6VFH2"/>
<feature type="domain" description="CHAT" evidence="1">
    <location>
        <begin position="965"/>
        <end position="1255"/>
    </location>
</feature>
<dbReference type="PANTHER" id="PTHR19959:SF119">
    <property type="entry name" value="FUNGAL LIPASE-LIKE DOMAIN-CONTAINING PROTEIN"/>
    <property type="match status" value="1"/>
</dbReference>
<dbReference type="SMART" id="SM00028">
    <property type="entry name" value="TPR"/>
    <property type="match status" value="6"/>
</dbReference>
<dbReference type="Proteomes" id="UP001219525">
    <property type="component" value="Unassembled WGS sequence"/>
</dbReference>
<protein>
    <submittedName>
        <fullName evidence="2">CHAT domain-containing protein</fullName>
    </submittedName>
</protein>
<evidence type="ECO:0000259" key="1">
    <source>
        <dbReference type="Pfam" id="PF12770"/>
    </source>
</evidence>
<evidence type="ECO:0000313" key="3">
    <source>
        <dbReference type="Proteomes" id="UP001219525"/>
    </source>
</evidence>
<dbReference type="SUPFAM" id="SSF48452">
    <property type="entry name" value="TPR-like"/>
    <property type="match status" value="1"/>
</dbReference>
<dbReference type="Gene3D" id="1.25.40.10">
    <property type="entry name" value="Tetratricopeptide repeat domain"/>
    <property type="match status" value="3"/>
</dbReference>